<dbReference type="GeneID" id="65883142"/>
<dbReference type="SUPFAM" id="SSF75412">
    <property type="entry name" value="Hypothetical protein MTH1880"/>
    <property type="match status" value="1"/>
</dbReference>
<dbReference type="Gene3D" id="3.30.160.120">
    <property type="entry name" value="Hypothetical protein MTH1880"/>
    <property type="match status" value="1"/>
</dbReference>
<dbReference type="AlphaFoldDB" id="A0A8D6PUU0"/>
<evidence type="ECO:0000313" key="2">
    <source>
        <dbReference type="Proteomes" id="UP000679213"/>
    </source>
</evidence>
<dbReference type="KEGG" id="mesg:MLAUSG7_0341"/>
<gene>
    <name evidence="1" type="ORF">MLAUSG7_0341</name>
</gene>
<sequence length="100" mass="11738">MNNSKVEFTATLISILTVKEALNSEMENFVRVRAAIDKRELNEDDVVAIFNISSTTSYQAFFIDKDTDIEKLKEELKKMNVRLNYDSEKILKRYIERVKK</sequence>
<evidence type="ECO:0000313" key="1">
    <source>
        <dbReference type="EMBL" id="CAB3287688.1"/>
    </source>
</evidence>
<dbReference type="Pfam" id="PF05370">
    <property type="entry name" value="DUF749"/>
    <property type="match status" value="1"/>
</dbReference>
<dbReference type="InterPro" id="IPR016458">
    <property type="entry name" value="UCP005648_Ca-bd"/>
</dbReference>
<evidence type="ECO:0008006" key="3">
    <source>
        <dbReference type="Google" id="ProtNLM"/>
    </source>
</evidence>
<proteinExistence type="predicted"/>
<dbReference type="Proteomes" id="UP000679213">
    <property type="component" value="Chromosome I"/>
</dbReference>
<protein>
    <recommendedName>
        <fullName evidence="3">DUF749 domain-containing protein</fullName>
    </recommendedName>
</protein>
<organism evidence="1 2">
    <name type="scientific">Methanocaldococcus lauensis</name>
    <dbReference type="NCBI Taxonomy" id="2546128"/>
    <lineage>
        <taxon>Archaea</taxon>
        <taxon>Methanobacteriati</taxon>
        <taxon>Methanobacteriota</taxon>
        <taxon>Methanomada group</taxon>
        <taxon>Methanococci</taxon>
        <taxon>Methanococcales</taxon>
        <taxon>Methanocaldococcaceae</taxon>
        <taxon>Methanocaldococcus</taxon>
    </lineage>
</organism>
<name>A0A8D6PUU0_9EURY</name>
<reference evidence="1 2" key="1">
    <citation type="submission" date="2020-04" db="EMBL/GenBank/DDBJ databases">
        <authorList>
            <consortium name="Genoscope - CEA"/>
            <person name="William W."/>
        </authorList>
    </citation>
    <scope>NUCLEOTIDE SEQUENCE [LARGE SCALE GENOMIC DNA]</scope>
    <source>
        <strain evidence="1 2">SG7</strain>
    </source>
</reference>
<dbReference type="EMBL" id="LR792632">
    <property type="protein sequence ID" value="CAB3287688.1"/>
    <property type="molecule type" value="Genomic_DNA"/>
</dbReference>
<dbReference type="InterPro" id="IPR008032">
    <property type="entry name" value="DUF749"/>
</dbReference>
<keyword evidence="2" id="KW-1185">Reference proteome</keyword>
<accession>A0A8D6PUU0</accession>
<dbReference type="PIRSF" id="PIRSF005648">
    <property type="entry name" value="UCP005648_Ca-bd"/>
    <property type="match status" value="1"/>
</dbReference>
<dbReference type="InterPro" id="IPR035933">
    <property type="entry name" value="MTH1880"/>
</dbReference>
<dbReference type="RefSeq" id="WP_214400245.1">
    <property type="nucleotide sequence ID" value="NZ_LR792632.1"/>
</dbReference>